<keyword evidence="2" id="KW-0808">Transferase</keyword>
<dbReference type="Proteomes" id="UP000092695">
    <property type="component" value="Chromosome"/>
</dbReference>
<evidence type="ECO:0000259" key="4">
    <source>
        <dbReference type="PROSITE" id="PS51186"/>
    </source>
</evidence>
<dbReference type="FunFam" id="3.40.630.30:FF:000064">
    <property type="entry name" value="GNAT family acetyltransferase"/>
    <property type="match status" value="1"/>
</dbReference>
<name>A0A193LIW9_9GAMM</name>
<reference evidence="5 6" key="1">
    <citation type="submission" date="2016-06" db="EMBL/GenBank/DDBJ databases">
        <title>Complete genome sequence of a deep-branching marine Gamma Proteobacterium Woeseia oceani type strain XK5.</title>
        <authorList>
            <person name="Mu D."/>
            <person name="Du Z."/>
        </authorList>
    </citation>
    <scope>NUCLEOTIDE SEQUENCE [LARGE SCALE GENOMIC DNA]</scope>
    <source>
        <strain evidence="5 6">XK5</strain>
    </source>
</reference>
<dbReference type="RefSeq" id="WP_068617778.1">
    <property type="nucleotide sequence ID" value="NZ_CP016268.1"/>
</dbReference>
<sequence length="165" mass="17909">MGDANIIIRRANKNDAGTIALLIARLAQATGQRSKMTSTEADFARYGFGTTPAFNVLLAEASGDAVGLSLWFYNFSSWRGELGAYLQDLYVDDSMRGTGLGRRLLAETATHARADGATHLRLSVDTDNTGAQDFYKHLGFVARVDEDIYQISDQAFAALAGVRHT</sequence>
<gene>
    <name evidence="5" type="ORF">BA177_15800</name>
</gene>
<evidence type="ECO:0000256" key="2">
    <source>
        <dbReference type="ARBA" id="ARBA00022679"/>
    </source>
</evidence>
<evidence type="ECO:0000313" key="5">
    <source>
        <dbReference type="EMBL" id="ANO52452.1"/>
    </source>
</evidence>
<dbReference type="OrthoDB" id="9805924at2"/>
<dbReference type="PANTHER" id="PTHR10545:SF29">
    <property type="entry name" value="GH14572P-RELATED"/>
    <property type="match status" value="1"/>
</dbReference>
<dbReference type="PANTHER" id="PTHR10545">
    <property type="entry name" value="DIAMINE N-ACETYLTRANSFERASE"/>
    <property type="match status" value="1"/>
</dbReference>
<dbReference type="KEGG" id="woc:BA177_15800"/>
<dbReference type="STRING" id="1548547.BA177_15800"/>
<proteinExistence type="inferred from homology"/>
<dbReference type="PROSITE" id="PS51186">
    <property type="entry name" value="GNAT"/>
    <property type="match status" value="1"/>
</dbReference>
<dbReference type="AlphaFoldDB" id="A0A193LIW9"/>
<evidence type="ECO:0000256" key="3">
    <source>
        <dbReference type="ARBA" id="ARBA00023315"/>
    </source>
</evidence>
<feature type="domain" description="N-acetyltransferase" evidence="4">
    <location>
        <begin position="6"/>
        <end position="165"/>
    </location>
</feature>
<accession>A0A193LIW9</accession>
<evidence type="ECO:0000256" key="1">
    <source>
        <dbReference type="ARBA" id="ARBA00008694"/>
    </source>
</evidence>
<dbReference type="InterPro" id="IPR051016">
    <property type="entry name" value="Diverse_Substrate_AcTransf"/>
</dbReference>
<dbReference type="GO" id="GO:0008080">
    <property type="term" value="F:N-acetyltransferase activity"/>
    <property type="evidence" value="ECO:0007669"/>
    <property type="project" value="UniProtKB-ARBA"/>
</dbReference>
<dbReference type="Pfam" id="PF00583">
    <property type="entry name" value="Acetyltransf_1"/>
    <property type="match status" value="1"/>
</dbReference>
<protein>
    <recommendedName>
        <fullName evidence="4">N-acetyltransferase domain-containing protein</fullName>
    </recommendedName>
</protein>
<dbReference type="InterPro" id="IPR016181">
    <property type="entry name" value="Acyl_CoA_acyltransferase"/>
</dbReference>
<dbReference type="EMBL" id="CP016268">
    <property type="protein sequence ID" value="ANO52452.1"/>
    <property type="molecule type" value="Genomic_DNA"/>
</dbReference>
<dbReference type="CDD" id="cd04301">
    <property type="entry name" value="NAT_SF"/>
    <property type="match status" value="1"/>
</dbReference>
<comment type="similarity">
    <text evidence="1">Belongs to the acetyltransferase family.</text>
</comment>
<evidence type="ECO:0000313" key="6">
    <source>
        <dbReference type="Proteomes" id="UP000092695"/>
    </source>
</evidence>
<dbReference type="SUPFAM" id="SSF55729">
    <property type="entry name" value="Acyl-CoA N-acyltransferases (Nat)"/>
    <property type="match status" value="1"/>
</dbReference>
<keyword evidence="3" id="KW-0012">Acyltransferase</keyword>
<keyword evidence="6" id="KW-1185">Reference proteome</keyword>
<dbReference type="InterPro" id="IPR000182">
    <property type="entry name" value="GNAT_dom"/>
</dbReference>
<organism evidence="5 6">
    <name type="scientific">Woeseia oceani</name>
    <dbReference type="NCBI Taxonomy" id="1548547"/>
    <lineage>
        <taxon>Bacteria</taxon>
        <taxon>Pseudomonadati</taxon>
        <taxon>Pseudomonadota</taxon>
        <taxon>Gammaproteobacteria</taxon>
        <taxon>Woeseiales</taxon>
        <taxon>Woeseiaceae</taxon>
        <taxon>Woeseia</taxon>
    </lineage>
</organism>
<dbReference type="Gene3D" id="3.40.630.30">
    <property type="match status" value="1"/>
</dbReference>